<dbReference type="InterPro" id="IPR036188">
    <property type="entry name" value="FAD/NAD-bd_sf"/>
</dbReference>
<dbReference type="Gene3D" id="3.50.50.60">
    <property type="entry name" value="FAD/NAD(P)-binding domain"/>
    <property type="match status" value="1"/>
</dbReference>
<dbReference type="Pfam" id="PF05834">
    <property type="entry name" value="Lycopene_cycl"/>
    <property type="match status" value="1"/>
</dbReference>
<dbReference type="SUPFAM" id="SSF51905">
    <property type="entry name" value="FAD/NAD(P)-binding domain"/>
    <property type="match status" value="1"/>
</dbReference>
<dbReference type="KEGG" id="mdb:OVN18_04920"/>
<reference evidence="2" key="1">
    <citation type="submission" date="2022-11" db="EMBL/GenBank/DDBJ databases">
        <title>Description of Microcella daejonensis nov. sp, isolated from riverside soil.</title>
        <authorList>
            <person name="Molina K.M."/>
            <person name="Kim S.B."/>
        </authorList>
    </citation>
    <scope>NUCLEOTIDE SEQUENCE</scope>
    <source>
        <strain evidence="2">MMS21-STM12</strain>
    </source>
</reference>
<organism evidence="2 3">
    <name type="scientific">Microcella daejeonensis</name>
    <dbReference type="NCBI Taxonomy" id="2994971"/>
    <lineage>
        <taxon>Bacteria</taxon>
        <taxon>Bacillati</taxon>
        <taxon>Actinomycetota</taxon>
        <taxon>Actinomycetes</taxon>
        <taxon>Micrococcales</taxon>
        <taxon>Microbacteriaceae</taxon>
        <taxon>Microcella</taxon>
    </lineage>
</organism>
<dbReference type="EMBL" id="CP113089">
    <property type="protein sequence ID" value="WAB82348.1"/>
    <property type="molecule type" value="Genomic_DNA"/>
</dbReference>
<dbReference type="Proteomes" id="UP001164706">
    <property type="component" value="Chromosome"/>
</dbReference>
<protein>
    <submittedName>
        <fullName evidence="2">Lycopene cyclase family protein</fullName>
    </submittedName>
</protein>
<proteinExistence type="predicted"/>
<evidence type="ECO:0000256" key="1">
    <source>
        <dbReference type="SAM" id="MobiDB-lite"/>
    </source>
</evidence>
<name>A0A9E8MME9_9MICO</name>
<gene>
    <name evidence="2" type="ORF">OVN18_04920</name>
</gene>
<feature type="compositionally biased region" description="Basic residues" evidence="1">
    <location>
        <begin position="436"/>
        <end position="446"/>
    </location>
</feature>
<feature type="region of interest" description="Disordered" evidence="1">
    <location>
        <begin position="412"/>
        <end position="446"/>
    </location>
</feature>
<dbReference type="RefSeq" id="WP_267782339.1">
    <property type="nucleotide sequence ID" value="NZ_CP113089.1"/>
</dbReference>
<sequence>MTNVDLAILGGGAAGLALARRLAAAGTGLHVIVIEPRERYTDDRSWGFWSRGAHDHSALVTASWDAWSWQSDGGARSGSVAHTTPGARYELLRAADVAAHALAAIASSPSVELRLGVHAERVEARAGGGLRILTDDRDAAHREITARWVVDTRPRPADALLYQCFAGSEVQHGGRLDLAALGMTTGTAGLMTGMTSDADGFGFTYVLPLDATTALVEWTRFSGHPLPAARLAAERDARLAALGIAPADGGVVVREEAGTLRMGRVEPPDAAEPGAAADPPGLVRAGAAGGALRDATGYGFQRIERWAEACAAALLRGEPPVAHPEEPWARRQMDRIFLQALRAHPERAPEFFTALARRVPAASLMRFLTDAARPGDLARIILALPKLPFLAEIPDRRRALVARATEERAAMRAAARLARRRPTESAGSGAAPTRSTRARHPQPARA</sequence>
<evidence type="ECO:0000313" key="3">
    <source>
        <dbReference type="Proteomes" id="UP001164706"/>
    </source>
</evidence>
<keyword evidence="3" id="KW-1185">Reference proteome</keyword>
<accession>A0A9E8MME9</accession>
<evidence type="ECO:0000313" key="2">
    <source>
        <dbReference type="EMBL" id="WAB82348.1"/>
    </source>
</evidence>
<dbReference type="AlphaFoldDB" id="A0A9E8MME9"/>